<comment type="caution">
    <text evidence="1">The sequence shown here is derived from an EMBL/GenBank/DDBJ whole genome shotgun (WGS) entry which is preliminary data.</text>
</comment>
<evidence type="ECO:0008006" key="3">
    <source>
        <dbReference type="Google" id="ProtNLM"/>
    </source>
</evidence>
<accession>A0A8T1VH50</accession>
<evidence type="ECO:0000313" key="2">
    <source>
        <dbReference type="Proteomes" id="UP000694044"/>
    </source>
</evidence>
<sequence>MSSAIDGAHAEVVVHLLSGDDLAYDMGEVFEEIIARGQDSLAKKIYGMYPDISDGGDLFVQMASEDRIDAVKYLLNRGCKEVGLIEEAFNKAAICRCKNVLEFLMSTGRVSVAAFDRALECAASSGSIKAVVNLYKMRCASSRGIESAFEQAGSVAVVRFLHENEQVPSMSIIACFKHACGREFAVSMPKKEWDGIVVFLYNLHCIPSEVLSEVFSNTPFDMMGLVKGYTGTKLYRQILSTKHSRTQRNEVMSTH</sequence>
<proteinExistence type="predicted"/>
<protein>
    <recommendedName>
        <fullName evidence="3">Ankyrin repeat protein</fullName>
    </recommendedName>
</protein>
<gene>
    <name evidence="1" type="ORF">PHYPSEUDO_008542</name>
</gene>
<organism evidence="1 2">
    <name type="scientific">Phytophthora pseudosyringae</name>
    <dbReference type="NCBI Taxonomy" id="221518"/>
    <lineage>
        <taxon>Eukaryota</taxon>
        <taxon>Sar</taxon>
        <taxon>Stramenopiles</taxon>
        <taxon>Oomycota</taxon>
        <taxon>Peronosporomycetes</taxon>
        <taxon>Peronosporales</taxon>
        <taxon>Peronosporaceae</taxon>
        <taxon>Phytophthora</taxon>
    </lineage>
</organism>
<name>A0A8T1VH50_9STRA</name>
<dbReference type="AlphaFoldDB" id="A0A8T1VH50"/>
<reference evidence="1" key="1">
    <citation type="submission" date="2021-02" db="EMBL/GenBank/DDBJ databases">
        <authorList>
            <person name="Palmer J.M."/>
        </authorList>
    </citation>
    <scope>NUCLEOTIDE SEQUENCE</scope>
    <source>
        <strain evidence="1">SCRP734</strain>
    </source>
</reference>
<dbReference type="Proteomes" id="UP000694044">
    <property type="component" value="Unassembled WGS sequence"/>
</dbReference>
<dbReference type="EMBL" id="JAGDFM010000347">
    <property type="protein sequence ID" value="KAG7379468.1"/>
    <property type="molecule type" value="Genomic_DNA"/>
</dbReference>
<keyword evidence="2" id="KW-1185">Reference proteome</keyword>
<dbReference type="OrthoDB" id="113343at2759"/>
<evidence type="ECO:0000313" key="1">
    <source>
        <dbReference type="EMBL" id="KAG7379468.1"/>
    </source>
</evidence>